<accession>A0A2N9GJ53</accession>
<dbReference type="AlphaFoldDB" id="A0A2N9GJ53"/>
<organism evidence="1">
    <name type="scientific">Fagus sylvatica</name>
    <name type="common">Beechnut</name>
    <dbReference type="NCBI Taxonomy" id="28930"/>
    <lineage>
        <taxon>Eukaryota</taxon>
        <taxon>Viridiplantae</taxon>
        <taxon>Streptophyta</taxon>
        <taxon>Embryophyta</taxon>
        <taxon>Tracheophyta</taxon>
        <taxon>Spermatophyta</taxon>
        <taxon>Magnoliopsida</taxon>
        <taxon>eudicotyledons</taxon>
        <taxon>Gunneridae</taxon>
        <taxon>Pentapetalae</taxon>
        <taxon>rosids</taxon>
        <taxon>fabids</taxon>
        <taxon>Fagales</taxon>
        <taxon>Fagaceae</taxon>
        <taxon>Fagus</taxon>
    </lineage>
</organism>
<dbReference type="EMBL" id="OIVN01001979">
    <property type="protein sequence ID" value="SPC99478.1"/>
    <property type="molecule type" value="Genomic_DNA"/>
</dbReference>
<protein>
    <submittedName>
        <fullName evidence="1">Uncharacterized protein</fullName>
    </submittedName>
</protein>
<evidence type="ECO:0000313" key="1">
    <source>
        <dbReference type="EMBL" id="SPC99478.1"/>
    </source>
</evidence>
<sequence>MVGLPSMGIVWIFPRSMWICSWMRRDFQQLQMLGTKWPWRILRSRVAPDYPLHFGTSPDAGVLAFFRMVP</sequence>
<proteinExistence type="predicted"/>
<reference evidence="1" key="1">
    <citation type="submission" date="2018-02" db="EMBL/GenBank/DDBJ databases">
        <authorList>
            <person name="Cohen D.B."/>
            <person name="Kent A.D."/>
        </authorList>
    </citation>
    <scope>NUCLEOTIDE SEQUENCE</scope>
</reference>
<name>A0A2N9GJ53_FAGSY</name>
<gene>
    <name evidence="1" type="ORF">FSB_LOCUS27360</name>
</gene>